<accession>A0A4R2F6V7</accession>
<organism evidence="2 3">
    <name type="scientific">Shewanella fodinae</name>
    <dbReference type="NCBI Taxonomy" id="552357"/>
    <lineage>
        <taxon>Bacteria</taxon>
        <taxon>Pseudomonadati</taxon>
        <taxon>Pseudomonadota</taxon>
        <taxon>Gammaproteobacteria</taxon>
        <taxon>Alteromonadales</taxon>
        <taxon>Shewanellaceae</taxon>
        <taxon>Shewanella</taxon>
    </lineage>
</organism>
<evidence type="ECO:0008006" key="4">
    <source>
        <dbReference type="Google" id="ProtNLM"/>
    </source>
</evidence>
<evidence type="ECO:0000313" key="2">
    <source>
        <dbReference type="EMBL" id="TCN82549.1"/>
    </source>
</evidence>
<dbReference type="EMBL" id="SLWF01000018">
    <property type="protein sequence ID" value="TCN82549.1"/>
    <property type="molecule type" value="Genomic_DNA"/>
</dbReference>
<name>A0A4R2F6V7_9GAMM</name>
<proteinExistence type="predicted"/>
<gene>
    <name evidence="2" type="ORF">EDC91_11817</name>
</gene>
<evidence type="ECO:0000313" key="3">
    <source>
        <dbReference type="Proteomes" id="UP000294832"/>
    </source>
</evidence>
<reference evidence="2 3" key="1">
    <citation type="submission" date="2019-03" db="EMBL/GenBank/DDBJ databases">
        <title>Freshwater and sediment microbial communities from various areas in North America, analyzing microbe dynamics in response to fracking.</title>
        <authorList>
            <person name="Lamendella R."/>
        </authorList>
    </citation>
    <scope>NUCLEOTIDE SEQUENCE [LARGE SCALE GENOMIC DNA]</scope>
    <source>
        <strain evidence="2 3">74A</strain>
    </source>
</reference>
<dbReference type="OrthoDB" id="625456at2"/>
<protein>
    <recommendedName>
        <fullName evidence="4">Phosphate-selective porin O/P</fullName>
    </recommendedName>
</protein>
<dbReference type="Proteomes" id="UP000294832">
    <property type="component" value="Unassembled WGS sequence"/>
</dbReference>
<feature type="signal peptide" evidence="1">
    <location>
        <begin position="1"/>
        <end position="22"/>
    </location>
</feature>
<dbReference type="AlphaFoldDB" id="A0A4R2F6V7"/>
<keyword evidence="3" id="KW-1185">Reference proteome</keyword>
<evidence type="ECO:0000256" key="1">
    <source>
        <dbReference type="SAM" id="SignalP"/>
    </source>
</evidence>
<sequence length="365" mass="40947">MRISKRLGVVVATLGFSFPVLAVPVSDKLDIGGAVRLNYGWKDYDNNAKFEFELFRADVNYDDGQLFASAQYRWYQDQDVIHHAWMGYKFSEQSSVKIGVTQVPFGLLPYASHSFWFGGTYYLGFEDDYDAGVHWQYEQDGWRYDLAYFANDEYGDGSRFKRYSFDTATTAASPYEEAGQLNGRIERSFSSGGISHKLGASLQLNRFDYRPVTDAVEGSDSDGFAVATHWQMDWQGWQTQLQYLHYDNDIAGGRMAMSAFAYPFEVAAKANVLSANLSRSMDVHWGPVSNITCYNDFTHIAASGTGLDDSIQNVTGCSITAGKFYSYVDWIAGKNMWFAGGPGIGIDDGNNGWHSRLNINIGLYF</sequence>
<feature type="chain" id="PRO_5020251473" description="Phosphate-selective porin O/P" evidence="1">
    <location>
        <begin position="23"/>
        <end position="365"/>
    </location>
</feature>
<comment type="caution">
    <text evidence="2">The sequence shown here is derived from an EMBL/GenBank/DDBJ whole genome shotgun (WGS) entry which is preliminary data.</text>
</comment>
<dbReference type="SUPFAM" id="SSF56935">
    <property type="entry name" value="Porins"/>
    <property type="match status" value="1"/>
</dbReference>
<keyword evidence="1" id="KW-0732">Signal</keyword>